<keyword evidence="2" id="KW-1185">Reference proteome</keyword>
<protein>
    <recommendedName>
        <fullName evidence="3">Reverse transcriptase domain-containing protein</fullName>
    </recommendedName>
</protein>
<evidence type="ECO:0000313" key="1">
    <source>
        <dbReference type="EMBL" id="KAH9494257.1"/>
    </source>
</evidence>
<dbReference type="Proteomes" id="UP000790347">
    <property type="component" value="Unassembled WGS sequence"/>
</dbReference>
<accession>A0A922HNC3</accession>
<evidence type="ECO:0008006" key="3">
    <source>
        <dbReference type="Google" id="ProtNLM"/>
    </source>
</evidence>
<dbReference type="EMBL" id="ASGP02000008">
    <property type="protein sequence ID" value="KAH9494257.1"/>
    <property type="molecule type" value="Genomic_DNA"/>
</dbReference>
<proteinExistence type="predicted"/>
<organism evidence="1 2">
    <name type="scientific">Dermatophagoides farinae</name>
    <name type="common">American house dust mite</name>
    <dbReference type="NCBI Taxonomy" id="6954"/>
    <lineage>
        <taxon>Eukaryota</taxon>
        <taxon>Metazoa</taxon>
        <taxon>Ecdysozoa</taxon>
        <taxon>Arthropoda</taxon>
        <taxon>Chelicerata</taxon>
        <taxon>Arachnida</taxon>
        <taxon>Acari</taxon>
        <taxon>Acariformes</taxon>
        <taxon>Sarcoptiformes</taxon>
        <taxon>Astigmata</taxon>
        <taxon>Psoroptidia</taxon>
        <taxon>Analgoidea</taxon>
        <taxon>Pyroglyphidae</taxon>
        <taxon>Dermatophagoidinae</taxon>
        <taxon>Dermatophagoides</taxon>
    </lineage>
</organism>
<reference evidence="1" key="1">
    <citation type="submission" date="2013-05" db="EMBL/GenBank/DDBJ databases">
        <authorList>
            <person name="Yim A.K.Y."/>
            <person name="Chan T.F."/>
            <person name="Ji K.M."/>
            <person name="Liu X.Y."/>
            <person name="Zhou J.W."/>
            <person name="Li R.Q."/>
            <person name="Yang K.Y."/>
            <person name="Li J."/>
            <person name="Li M."/>
            <person name="Law P.T.W."/>
            <person name="Wu Y.L."/>
            <person name="Cai Z.L."/>
            <person name="Qin H."/>
            <person name="Bao Y."/>
            <person name="Leung R.K.K."/>
            <person name="Ng P.K.S."/>
            <person name="Zou J."/>
            <person name="Zhong X.J."/>
            <person name="Ran P.X."/>
            <person name="Zhong N.S."/>
            <person name="Liu Z.G."/>
            <person name="Tsui S.K.W."/>
        </authorList>
    </citation>
    <scope>NUCLEOTIDE SEQUENCE</scope>
    <source>
        <strain evidence="1">Derf</strain>
        <tissue evidence="1">Whole organism</tissue>
    </source>
</reference>
<name>A0A922HNC3_DERFA</name>
<comment type="caution">
    <text evidence="1">The sequence shown here is derived from an EMBL/GenBank/DDBJ whole genome shotgun (WGS) entry which is preliminary data.</text>
</comment>
<reference evidence="1" key="2">
    <citation type="journal article" date="2022" name="Res Sq">
        <title>Comparative Genomics Reveals Insights into the Divergent Evolution of Astigmatic Mites and Household Pest Adaptations.</title>
        <authorList>
            <person name="Xiong Q."/>
            <person name="Wan A.T.-Y."/>
            <person name="Liu X.-Y."/>
            <person name="Fung C.S.-H."/>
            <person name="Xiao X."/>
            <person name="Malainual N."/>
            <person name="Hou J."/>
            <person name="Wang L."/>
            <person name="Wang M."/>
            <person name="Yang K."/>
            <person name="Cui Y."/>
            <person name="Leung E."/>
            <person name="Nong W."/>
            <person name="Shin S.-K."/>
            <person name="Au S."/>
            <person name="Jeong K.Y."/>
            <person name="Chew F.T."/>
            <person name="Hui J."/>
            <person name="Leung T.F."/>
            <person name="Tungtrongchitr A."/>
            <person name="Zhong N."/>
            <person name="Liu Z."/>
            <person name="Tsui S."/>
        </authorList>
    </citation>
    <scope>NUCLEOTIDE SEQUENCE</scope>
    <source>
        <strain evidence="1">Derf</strain>
        <tissue evidence="1">Whole organism</tissue>
    </source>
</reference>
<sequence length="65" mass="7618">MQFLLLLIRCKKTLDDKKFGILIFLDISKAFDSACFDIILAKLRPYADDFVLYFDHEDLNVCVQN</sequence>
<gene>
    <name evidence="1" type="ORF">DERF_014954</name>
</gene>
<dbReference type="AlphaFoldDB" id="A0A922HNC3"/>
<evidence type="ECO:0000313" key="2">
    <source>
        <dbReference type="Proteomes" id="UP000790347"/>
    </source>
</evidence>